<gene>
    <name evidence="3" type="ORF">H9742_09095</name>
</gene>
<reference evidence="3" key="2">
    <citation type="submission" date="2021-04" db="EMBL/GenBank/DDBJ databases">
        <authorList>
            <person name="Gilroy R."/>
        </authorList>
    </citation>
    <scope>NUCLEOTIDE SEQUENCE</scope>
    <source>
        <strain evidence="3">CHK195-6426</strain>
    </source>
</reference>
<dbReference type="GO" id="GO:0015074">
    <property type="term" value="P:DNA integration"/>
    <property type="evidence" value="ECO:0007669"/>
    <property type="project" value="InterPro"/>
</dbReference>
<feature type="domain" description="Tyr recombinase" evidence="2">
    <location>
        <begin position="2"/>
        <end position="191"/>
    </location>
</feature>
<dbReference type="InterPro" id="IPR013762">
    <property type="entry name" value="Integrase-like_cat_sf"/>
</dbReference>
<dbReference type="GO" id="GO:0006310">
    <property type="term" value="P:DNA recombination"/>
    <property type="evidence" value="ECO:0007669"/>
    <property type="project" value="UniProtKB-KW"/>
</dbReference>
<dbReference type="InterPro" id="IPR002104">
    <property type="entry name" value="Integrase_catalytic"/>
</dbReference>
<dbReference type="Proteomes" id="UP000824265">
    <property type="component" value="Unassembled WGS sequence"/>
</dbReference>
<comment type="caution">
    <text evidence="3">The sequence shown here is derived from an EMBL/GenBank/DDBJ whole genome shotgun (WGS) entry which is preliminary data.</text>
</comment>
<dbReference type="SUPFAM" id="SSF56349">
    <property type="entry name" value="DNA breaking-rejoining enzymes"/>
    <property type="match status" value="1"/>
</dbReference>
<evidence type="ECO:0000313" key="3">
    <source>
        <dbReference type="EMBL" id="HIW81654.1"/>
    </source>
</evidence>
<dbReference type="RefSeq" id="WP_318703514.1">
    <property type="nucleotide sequence ID" value="NZ_CALWMU010000072.1"/>
</dbReference>
<name>A0A9D1R680_9FIRM</name>
<dbReference type="InterPro" id="IPR050090">
    <property type="entry name" value="Tyrosine_recombinase_XerCD"/>
</dbReference>
<proteinExistence type="predicted"/>
<dbReference type="InterPro" id="IPR011010">
    <property type="entry name" value="DNA_brk_join_enz"/>
</dbReference>
<dbReference type="AlphaFoldDB" id="A0A9D1R680"/>
<dbReference type="Gene3D" id="1.10.443.10">
    <property type="entry name" value="Intergrase catalytic core"/>
    <property type="match status" value="1"/>
</dbReference>
<dbReference type="EMBL" id="DXGH01000050">
    <property type="protein sequence ID" value="HIW81654.1"/>
    <property type="molecule type" value="Genomic_DNA"/>
</dbReference>
<dbReference type="PANTHER" id="PTHR30349:SF82">
    <property type="entry name" value="INTEGRASE_RECOMBINASE YOEC-RELATED"/>
    <property type="match status" value="1"/>
</dbReference>
<evidence type="ECO:0000313" key="4">
    <source>
        <dbReference type="Proteomes" id="UP000824265"/>
    </source>
</evidence>
<accession>A0A9D1R680</accession>
<dbReference type="PROSITE" id="PS51898">
    <property type="entry name" value="TYR_RECOMBINASE"/>
    <property type="match status" value="1"/>
</dbReference>
<dbReference type="Pfam" id="PF00589">
    <property type="entry name" value="Phage_integrase"/>
    <property type="match status" value="1"/>
</dbReference>
<keyword evidence="1" id="KW-0233">DNA recombination</keyword>
<protein>
    <submittedName>
        <fullName evidence="3">Tyrosine-type recombinase/integrase</fullName>
    </submittedName>
</protein>
<dbReference type="PANTHER" id="PTHR30349">
    <property type="entry name" value="PHAGE INTEGRASE-RELATED"/>
    <property type="match status" value="1"/>
</dbReference>
<reference evidence="3" key="1">
    <citation type="journal article" date="2021" name="PeerJ">
        <title>Extensive microbial diversity within the chicken gut microbiome revealed by metagenomics and culture.</title>
        <authorList>
            <person name="Gilroy R."/>
            <person name="Ravi A."/>
            <person name="Getino M."/>
            <person name="Pursley I."/>
            <person name="Horton D.L."/>
            <person name="Alikhan N.F."/>
            <person name="Baker D."/>
            <person name="Gharbi K."/>
            <person name="Hall N."/>
            <person name="Watson M."/>
            <person name="Adriaenssens E.M."/>
            <person name="Foster-Nyarko E."/>
            <person name="Jarju S."/>
            <person name="Secka A."/>
            <person name="Antonio M."/>
            <person name="Oren A."/>
            <person name="Chaudhuri R.R."/>
            <person name="La Ragione R."/>
            <person name="Hildebrand F."/>
            <person name="Pallen M.J."/>
        </authorList>
    </citation>
    <scope>NUCLEOTIDE SEQUENCE</scope>
    <source>
        <strain evidence="3">CHK195-6426</strain>
    </source>
</reference>
<sequence length="195" mass="22812">MSTTQPIRDRKQLEQFKEYYKTKRPDYRNYALIILGLNTALRISDILHLTLENVYNGKKVRTHITIRERKTGKENRIFLNDRVRQMLAAYRKVLIKTRMYKSGNPYLFPSPRSEGQPLSRFQAYRIISAAADGVGIEDTVSCHSLRKTFGYHAWKQGKDPIVIMVLFNHSSLNITKRYLCLEQDDKDAVLRETTL</sequence>
<evidence type="ECO:0000256" key="1">
    <source>
        <dbReference type="ARBA" id="ARBA00023172"/>
    </source>
</evidence>
<dbReference type="GO" id="GO:0003677">
    <property type="term" value="F:DNA binding"/>
    <property type="evidence" value="ECO:0007669"/>
    <property type="project" value="InterPro"/>
</dbReference>
<evidence type="ECO:0000259" key="2">
    <source>
        <dbReference type="PROSITE" id="PS51898"/>
    </source>
</evidence>
<organism evidence="3 4">
    <name type="scientific">Candidatus Acetatifactor stercoripullorum</name>
    <dbReference type="NCBI Taxonomy" id="2838414"/>
    <lineage>
        <taxon>Bacteria</taxon>
        <taxon>Bacillati</taxon>
        <taxon>Bacillota</taxon>
        <taxon>Clostridia</taxon>
        <taxon>Lachnospirales</taxon>
        <taxon>Lachnospiraceae</taxon>
        <taxon>Acetatifactor</taxon>
    </lineage>
</organism>